<dbReference type="AlphaFoldDB" id="A0AAE0MWD6"/>
<sequence length="105" mass="11759">MLRLKPRMDASVRPPVSVPVFPVRCLRSSFSEIPPSHCLLQETWAFPPNRHTRNFSTTPHEFPRESSFATPGHIAFLSRSTKSAIAAAHRIVDLADSYTAPISNF</sequence>
<evidence type="ECO:0000313" key="2">
    <source>
        <dbReference type="Proteomes" id="UP001278500"/>
    </source>
</evidence>
<organism evidence="1 2">
    <name type="scientific">Neurospora tetraspora</name>
    <dbReference type="NCBI Taxonomy" id="94610"/>
    <lineage>
        <taxon>Eukaryota</taxon>
        <taxon>Fungi</taxon>
        <taxon>Dikarya</taxon>
        <taxon>Ascomycota</taxon>
        <taxon>Pezizomycotina</taxon>
        <taxon>Sordariomycetes</taxon>
        <taxon>Sordariomycetidae</taxon>
        <taxon>Sordariales</taxon>
        <taxon>Sordariaceae</taxon>
        <taxon>Neurospora</taxon>
    </lineage>
</organism>
<protein>
    <submittedName>
        <fullName evidence="1">Uncharacterized protein</fullName>
    </submittedName>
</protein>
<name>A0AAE0MWD6_9PEZI</name>
<accession>A0AAE0MWD6</accession>
<keyword evidence="2" id="KW-1185">Reference proteome</keyword>
<dbReference type="GeneID" id="87862639"/>
<dbReference type="RefSeq" id="XP_062685280.1">
    <property type="nucleotide sequence ID" value="XM_062825485.1"/>
</dbReference>
<reference evidence="1" key="1">
    <citation type="journal article" date="2023" name="Mol. Phylogenet. Evol.">
        <title>Genome-scale phylogeny and comparative genomics of the fungal order Sordariales.</title>
        <authorList>
            <person name="Hensen N."/>
            <person name="Bonometti L."/>
            <person name="Westerberg I."/>
            <person name="Brannstrom I.O."/>
            <person name="Guillou S."/>
            <person name="Cros-Aarteil S."/>
            <person name="Calhoun S."/>
            <person name="Haridas S."/>
            <person name="Kuo A."/>
            <person name="Mondo S."/>
            <person name="Pangilinan J."/>
            <person name="Riley R."/>
            <person name="LaButti K."/>
            <person name="Andreopoulos B."/>
            <person name="Lipzen A."/>
            <person name="Chen C."/>
            <person name="Yan M."/>
            <person name="Daum C."/>
            <person name="Ng V."/>
            <person name="Clum A."/>
            <person name="Steindorff A."/>
            <person name="Ohm R.A."/>
            <person name="Martin F."/>
            <person name="Silar P."/>
            <person name="Natvig D.O."/>
            <person name="Lalanne C."/>
            <person name="Gautier V."/>
            <person name="Ament-Velasquez S.L."/>
            <person name="Kruys A."/>
            <person name="Hutchinson M.I."/>
            <person name="Powell A.J."/>
            <person name="Barry K."/>
            <person name="Miller A.N."/>
            <person name="Grigoriev I.V."/>
            <person name="Debuchy R."/>
            <person name="Gladieux P."/>
            <person name="Hiltunen Thoren M."/>
            <person name="Johannesson H."/>
        </authorList>
    </citation>
    <scope>NUCLEOTIDE SEQUENCE</scope>
    <source>
        <strain evidence="1">CBS 560.94</strain>
    </source>
</reference>
<evidence type="ECO:0000313" key="1">
    <source>
        <dbReference type="EMBL" id="KAK3351985.1"/>
    </source>
</evidence>
<reference evidence="1" key="2">
    <citation type="submission" date="2023-06" db="EMBL/GenBank/DDBJ databases">
        <authorList>
            <consortium name="Lawrence Berkeley National Laboratory"/>
            <person name="Haridas S."/>
            <person name="Hensen N."/>
            <person name="Bonometti L."/>
            <person name="Westerberg I."/>
            <person name="Brannstrom I.O."/>
            <person name="Guillou S."/>
            <person name="Cros-Aarteil S."/>
            <person name="Calhoun S."/>
            <person name="Kuo A."/>
            <person name="Mondo S."/>
            <person name="Pangilinan J."/>
            <person name="Riley R."/>
            <person name="Labutti K."/>
            <person name="Andreopoulos B."/>
            <person name="Lipzen A."/>
            <person name="Chen C."/>
            <person name="Yanf M."/>
            <person name="Daum C."/>
            <person name="Ng V."/>
            <person name="Clum A."/>
            <person name="Steindorff A."/>
            <person name="Ohm R."/>
            <person name="Martin F."/>
            <person name="Silar P."/>
            <person name="Natvig D."/>
            <person name="Lalanne C."/>
            <person name="Gautier V."/>
            <person name="Ament-Velasquez S.L."/>
            <person name="Kruys A."/>
            <person name="Hutchinson M.I."/>
            <person name="Powell A.J."/>
            <person name="Barry K."/>
            <person name="Miller A.N."/>
            <person name="Grigoriev I.V."/>
            <person name="Debuchy R."/>
            <person name="Gladieux P."/>
            <person name="Thoren M.H."/>
            <person name="Johannesson H."/>
        </authorList>
    </citation>
    <scope>NUCLEOTIDE SEQUENCE</scope>
    <source>
        <strain evidence="1">CBS 560.94</strain>
    </source>
</reference>
<gene>
    <name evidence="1" type="ORF">B0H65DRAFT_440806</name>
</gene>
<proteinExistence type="predicted"/>
<dbReference type="EMBL" id="JAUEPP010000002">
    <property type="protein sequence ID" value="KAK3351985.1"/>
    <property type="molecule type" value="Genomic_DNA"/>
</dbReference>
<dbReference type="Proteomes" id="UP001278500">
    <property type="component" value="Unassembled WGS sequence"/>
</dbReference>
<comment type="caution">
    <text evidence="1">The sequence shown here is derived from an EMBL/GenBank/DDBJ whole genome shotgun (WGS) entry which is preliminary data.</text>
</comment>